<dbReference type="Gene3D" id="1.10.287.130">
    <property type="match status" value="1"/>
</dbReference>
<dbReference type="SUPFAM" id="SSF55874">
    <property type="entry name" value="ATPase domain of HSP90 chaperone/DNA topoisomerase II/histidine kinase"/>
    <property type="match status" value="1"/>
</dbReference>
<keyword evidence="1" id="KW-0472">Membrane</keyword>
<dbReference type="Pfam" id="PF14501">
    <property type="entry name" value="HATPase_c_5"/>
    <property type="match status" value="1"/>
</dbReference>
<dbReference type="InterPro" id="IPR036890">
    <property type="entry name" value="HATPase_C_sf"/>
</dbReference>
<protein>
    <submittedName>
        <fullName evidence="3">GHKL domain-containing protein</fullName>
    </submittedName>
</protein>
<reference evidence="3 4" key="1">
    <citation type="submission" date="2021-06" db="EMBL/GenBank/DDBJ databases">
        <title>Bacillus sp. RD4P76, an endophyte from a halophyte.</title>
        <authorList>
            <person name="Sun J.-Q."/>
        </authorList>
    </citation>
    <scope>NUCLEOTIDE SEQUENCE [LARGE SCALE GENOMIC DNA]</scope>
    <source>
        <strain evidence="3 4">JCM 17098</strain>
    </source>
</reference>
<evidence type="ECO:0000259" key="2">
    <source>
        <dbReference type="SMART" id="SM00387"/>
    </source>
</evidence>
<feature type="transmembrane region" description="Helical" evidence="1">
    <location>
        <begin position="33"/>
        <end position="56"/>
    </location>
</feature>
<dbReference type="PANTHER" id="PTHR40448">
    <property type="entry name" value="TWO-COMPONENT SENSOR HISTIDINE KINASE"/>
    <property type="match status" value="1"/>
</dbReference>
<accession>A0ABS6JRU4</accession>
<keyword evidence="1" id="KW-1133">Transmembrane helix</keyword>
<dbReference type="Proteomes" id="UP000790580">
    <property type="component" value="Unassembled WGS sequence"/>
</dbReference>
<comment type="caution">
    <text evidence="3">The sequence shown here is derived from an EMBL/GenBank/DDBJ whole genome shotgun (WGS) entry which is preliminary data.</text>
</comment>
<dbReference type="Pfam" id="PF14689">
    <property type="entry name" value="SPOB_a"/>
    <property type="match status" value="1"/>
</dbReference>
<dbReference type="InterPro" id="IPR032834">
    <property type="entry name" value="NatK-like_C"/>
</dbReference>
<gene>
    <name evidence="3" type="ORF">KS407_00395</name>
</gene>
<keyword evidence="4" id="KW-1185">Reference proteome</keyword>
<dbReference type="Gene3D" id="3.30.565.10">
    <property type="entry name" value="Histidine kinase-like ATPase, C-terminal domain"/>
    <property type="match status" value="1"/>
</dbReference>
<dbReference type="InterPro" id="IPR003594">
    <property type="entry name" value="HATPase_dom"/>
</dbReference>
<feature type="domain" description="Histidine kinase/HSP90-like ATPase" evidence="2">
    <location>
        <begin position="167"/>
        <end position="275"/>
    </location>
</feature>
<dbReference type="RefSeq" id="WP_088074418.1">
    <property type="nucleotide sequence ID" value="NZ_JAHQCR010000005.1"/>
</dbReference>
<dbReference type="SMART" id="SM00387">
    <property type="entry name" value="HATPase_c"/>
    <property type="match status" value="1"/>
</dbReference>
<feature type="transmembrane region" description="Helical" evidence="1">
    <location>
        <begin position="7"/>
        <end position="27"/>
    </location>
</feature>
<proteinExistence type="predicted"/>
<sequence>MNHVTLVLIILVQLLLVFFSIISIAGLKDDALHVIGVPIHLIFVILLNILSLYVLGKIFKREEKRKIYNTETTHVEEFRSLVTSVRSDRHDLNNHLTVISGLMKLKNFDAADKYMQEMIGNINITNKALTIKSPILSSMLYSKMEKYQKAGIPFHVIIANEEIEKILSSTDLIRLISNLLDNAYDATMEMPDSQRRIELEIIKVGETVTLIVRNTSSVKEICDDHFKIGFSSKREADRGYGLAIIQEVIDKYSGSLKVDIIENVVCIEISFSKATENDYTFSVPTIN</sequence>
<dbReference type="InterPro" id="IPR039506">
    <property type="entry name" value="SPOB_a"/>
</dbReference>
<keyword evidence="1" id="KW-0812">Transmembrane</keyword>
<dbReference type="EMBL" id="JAHQCR010000005">
    <property type="protein sequence ID" value="MBU9719895.1"/>
    <property type="molecule type" value="Genomic_DNA"/>
</dbReference>
<evidence type="ECO:0000256" key="1">
    <source>
        <dbReference type="SAM" id="Phobius"/>
    </source>
</evidence>
<dbReference type="PANTHER" id="PTHR40448:SF1">
    <property type="entry name" value="TWO-COMPONENT SENSOR HISTIDINE KINASE"/>
    <property type="match status" value="1"/>
</dbReference>
<evidence type="ECO:0000313" key="3">
    <source>
        <dbReference type="EMBL" id="MBU9719895.1"/>
    </source>
</evidence>
<evidence type="ECO:0000313" key="4">
    <source>
        <dbReference type="Proteomes" id="UP000790580"/>
    </source>
</evidence>
<name>A0ABS6JRU4_9BACI</name>
<organism evidence="3 4">
    <name type="scientific">Evansella alkalicola</name>
    <dbReference type="NCBI Taxonomy" id="745819"/>
    <lineage>
        <taxon>Bacteria</taxon>
        <taxon>Bacillati</taxon>
        <taxon>Bacillota</taxon>
        <taxon>Bacilli</taxon>
        <taxon>Bacillales</taxon>
        <taxon>Bacillaceae</taxon>
        <taxon>Evansella</taxon>
    </lineage>
</organism>